<evidence type="ECO:0000313" key="9">
    <source>
        <dbReference type="Proteomes" id="UP000595610"/>
    </source>
</evidence>
<dbReference type="InterPro" id="IPR029016">
    <property type="entry name" value="GAF-like_dom_sf"/>
</dbReference>
<dbReference type="InterPro" id="IPR050736">
    <property type="entry name" value="Sensor_HK_Regulatory"/>
</dbReference>
<organism evidence="8 9">
    <name type="scientific">Paraburkholderia ginsengisoli</name>
    <dbReference type="NCBI Taxonomy" id="311231"/>
    <lineage>
        <taxon>Bacteria</taxon>
        <taxon>Pseudomonadati</taxon>
        <taxon>Pseudomonadota</taxon>
        <taxon>Betaproteobacteria</taxon>
        <taxon>Burkholderiales</taxon>
        <taxon>Burkholderiaceae</taxon>
        <taxon>Paraburkholderia</taxon>
    </lineage>
</organism>
<accession>A0A7T4TAE3</accession>
<dbReference type="Proteomes" id="UP000595610">
    <property type="component" value="Chromosome 1"/>
</dbReference>
<dbReference type="Gene3D" id="3.30.565.10">
    <property type="entry name" value="Histidine kinase-like ATPase, C-terminal domain"/>
    <property type="match status" value="1"/>
</dbReference>
<dbReference type="SUPFAM" id="SSF55781">
    <property type="entry name" value="GAF domain-like"/>
    <property type="match status" value="1"/>
</dbReference>
<feature type="domain" description="Histidine kinase" evidence="7">
    <location>
        <begin position="150"/>
        <end position="363"/>
    </location>
</feature>
<dbReference type="SUPFAM" id="SSF55874">
    <property type="entry name" value="ATPase domain of HSP90 chaperone/DNA topoisomerase II/histidine kinase"/>
    <property type="match status" value="1"/>
</dbReference>
<dbReference type="KEGG" id="pgis:I6I06_04110"/>
<sequence>MGFAAVARVTDQTWTACAVQDNVNFGLAAGGQLDLHTTLCFESRTARASIVIDNFGSDPVYHGHHTARIYKLGSYISVPIILPDGSYFGNLCAIDPAPAELSSARTLGMFEMFAELIAIQLASQGRQQEAEVALTRERETAALREQFIAVLGHDLRNPLSAISATAELLALRKQEPDLVKIGQRLKTSALRMARLIDDVMDFARGRLGSGIGVSIDVVDDLAAALRAVVTEVRIANPEHVLADDIALDTPVRCDRARVQQLLSNLLGNAVTHGETGFPVRVRVRLEQGELVLSVMNGGNAIAPDALGEVFEPYWRPTTSKPGGGLGLGLYICRQIVLAHGGTLDVSSSSQEGTCFVARLPAGV</sequence>
<evidence type="ECO:0000256" key="6">
    <source>
        <dbReference type="ARBA" id="ARBA00023012"/>
    </source>
</evidence>
<evidence type="ECO:0000313" key="8">
    <source>
        <dbReference type="EMBL" id="QQC65478.1"/>
    </source>
</evidence>
<dbReference type="CDD" id="cd00082">
    <property type="entry name" value="HisKA"/>
    <property type="match status" value="1"/>
</dbReference>
<dbReference type="InterPro" id="IPR005467">
    <property type="entry name" value="His_kinase_dom"/>
</dbReference>
<reference evidence="8 9" key="1">
    <citation type="submission" date="2020-12" db="EMBL/GenBank/DDBJ databases">
        <title>FDA dAtabase for Regulatory Grade micrObial Sequences (FDA-ARGOS): Supporting development and validation of Infectious Disease Dx tests.</title>
        <authorList>
            <person name="Nelson B."/>
            <person name="Plummer A."/>
            <person name="Tallon L."/>
            <person name="Sadzewicz L."/>
            <person name="Zhao X."/>
            <person name="Boylan J."/>
            <person name="Ott S."/>
            <person name="Bowen H."/>
            <person name="Vavikolanu K."/>
            <person name="Mehta A."/>
            <person name="Aluvathingal J."/>
            <person name="Nadendla S."/>
            <person name="Myers T."/>
            <person name="Yan Y."/>
            <person name="Sichtig H."/>
        </authorList>
    </citation>
    <scope>NUCLEOTIDE SEQUENCE [LARGE SCALE GENOMIC DNA]</scope>
    <source>
        <strain evidence="8 9">FDAARGOS_1049</strain>
    </source>
</reference>
<comment type="catalytic activity">
    <reaction evidence="1">
        <text>ATP + protein L-histidine = ADP + protein N-phospho-L-histidine.</text>
        <dbReference type="EC" id="2.7.13.3"/>
    </reaction>
</comment>
<dbReference type="Gene3D" id="3.30.450.40">
    <property type="match status" value="1"/>
</dbReference>
<dbReference type="InterPro" id="IPR036097">
    <property type="entry name" value="HisK_dim/P_sf"/>
</dbReference>
<dbReference type="CDD" id="cd00075">
    <property type="entry name" value="HATPase"/>
    <property type="match status" value="1"/>
</dbReference>
<dbReference type="InterPro" id="IPR036890">
    <property type="entry name" value="HATPase_C_sf"/>
</dbReference>
<keyword evidence="5 8" id="KW-0418">Kinase</keyword>
<gene>
    <name evidence="8" type="ORF">I6I06_04110</name>
</gene>
<dbReference type="InterPro" id="IPR004358">
    <property type="entry name" value="Sig_transdc_His_kin-like_C"/>
</dbReference>
<dbReference type="SMART" id="SM00388">
    <property type="entry name" value="HisKA"/>
    <property type="match status" value="1"/>
</dbReference>
<dbReference type="SMART" id="SM00387">
    <property type="entry name" value="HATPase_c"/>
    <property type="match status" value="1"/>
</dbReference>
<evidence type="ECO:0000259" key="7">
    <source>
        <dbReference type="PROSITE" id="PS50109"/>
    </source>
</evidence>
<dbReference type="PROSITE" id="PS50109">
    <property type="entry name" value="HIS_KIN"/>
    <property type="match status" value="1"/>
</dbReference>
<dbReference type="EMBL" id="CP066075">
    <property type="protein sequence ID" value="QQC65478.1"/>
    <property type="molecule type" value="Genomic_DNA"/>
</dbReference>
<dbReference type="Pfam" id="PF02518">
    <property type="entry name" value="HATPase_c"/>
    <property type="match status" value="1"/>
</dbReference>
<keyword evidence="9" id="KW-1185">Reference proteome</keyword>
<evidence type="ECO:0000256" key="5">
    <source>
        <dbReference type="ARBA" id="ARBA00022777"/>
    </source>
</evidence>
<evidence type="ECO:0000256" key="3">
    <source>
        <dbReference type="ARBA" id="ARBA00022553"/>
    </source>
</evidence>
<protein>
    <recommendedName>
        <fullName evidence="2">histidine kinase</fullName>
        <ecNumber evidence="2">2.7.13.3</ecNumber>
    </recommendedName>
</protein>
<keyword evidence="6" id="KW-0902">Two-component regulatory system</keyword>
<dbReference type="EC" id="2.7.13.3" evidence="2"/>
<dbReference type="GO" id="GO:0000155">
    <property type="term" value="F:phosphorelay sensor kinase activity"/>
    <property type="evidence" value="ECO:0007669"/>
    <property type="project" value="InterPro"/>
</dbReference>
<keyword evidence="3" id="KW-0597">Phosphoprotein</keyword>
<dbReference type="Gene3D" id="1.10.287.130">
    <property type="match status" value="1"/>
</dbReference>
<keyword evidence="4" id="KW-0808">Transferase</keyword>
<dbReference type="PANTHER" id="PTHR43711:SF1">
    <property type="entry name" value="HISTIDINE KINASE 1"/>
    <property type="match status" value="1"/>
</dbReference>
<dbReference type="AlphaFoldDB" id="A0A7T4TAE3"/>
<dbReference type="PANTHER" id="PTHR43711">
    <property type="entry name" value="TWO-COMPONENT HISTIDINE KINASE"/>
    <property type="match status" value="1"/>
</dbReference>
<dbReference type="Pfam" id="PF00512">
    <property type="entry name" value="HisKA"/>
    <property type="match status" value="1"/>
</dbReference>
<evidence type="ECO:0000256" key="1">
    <source>
        <dbReference type="ARBA" id="ARBA00000085"/>
    </source>
</evidence>
<evidence type="ECO:0000256" key="4">
    <source>
        <dbReference type="ARBA" id="ARBA00022679"/>
    </source>
</evidence>
<dbReference type="InterPro" id="IPR003661">
    <property type="entry name" value="HisK_dim/P_dom"/>
</dbReference>
<dbReference type="PRINTS" id="PR00344">
    <property type="entry name" value="BCTRLSENSOR"/>
</dbReference>
<proteinExistence type="predicted"/>
<dbReference type="InterPro" id="IPR003594">
    <property type="entry name" value="HATPase_dom"/>
</dbReference>
<name>A0A7T4TAE3_9BURK</name>
<dbReference type="SUPFAM" id="SSF47384">
    <property type="entry name" value="Homodimeric domain of signal transducing histidine kinase"/>
    <property type="match status" value="1"/>
</dbReference>
<evidence type="ECO:0000256" key="2">
    <source>
        <dbReference type="ARBA" id="ARBA00012438"/>
    </source>
</evidence>